<dbReference type="RefSeq" id="WP_078366315.1">
    <property type="nucleotide sequence ID" value="NZ_MTJN01000002.1"/>
</dbReference>
<keyword evidence="5" id="KW-1185">Reference proteome</keyword>
<dbReference type="Pfam" id="PF05036">
    <property type="entry name" value="SPOR"/>
    <property type="match status" value="1"/>
</dbReference>
<reference evidence="4 5" key="1">
    <citation type="submission" date="2017-01" db="EMBL/GenBank/DDBJ databases">
        <title>Genome sequencing of Rhodoferax fermentans JCM 7819.</title>
        <authorList>
            <person name="Kim Y.J."/>
            <person name="Farh M.E.-A."/>
            <person name="Yang D.-C."/>
        </authorList>
    </citation>
    <scope>NUCLEOTIDE SEQUENCE [LARGE SCALE GENOMIC DNA]</scope>
    <source>
        <strain evidence="4 5">JCM 7819</strain>
    </source>
</reference>
<evidence type="ECO:0000256" key="1">
    <source>
        <dbReference type="SAM" id="MobiDB-lite"/>
    </source>
</evidence>
<comment type="caution">
    <text evidence="4">The sequence shown here is derived from an EMBL/GenBank/DDBJ whole genome shotgun (WGS) entry which is preliminary data.</text>
</comment>
<dbReference type="GO" id="GO:0042834">
    <property type="term" value="F:peptidoglycan binding"/>
    <property type="evidence" value="ECO:0007669"/>
    <property type="project" value="InterPro"/>
</dbReference>
<dbReference type="PANTHER" id="PTHR38687">
    <property type="entry name" value="CELL DIVISION PROTEIN DEDD-RELATED"/>
    <property type="match status" value="1"/>
</dbReference>
<dbReference type="GO" id="GO:0030428">
    <property type="term" value="C:cell septum"/>
    <property type="evidence" value="ECO:0007669"/>
    <property type="project" value="TreeGrafter"/>
</dbReference>
<feature type="transmembrane region" description="Helical" evidence="2">
    <location>
        <begin position="34"/>
        <end position="52"/>
    </location>
</feature>
<evidence type="ECO:0000259" key="3">
    <source>
        <dbReference type="PROSITE" id="PS51724"/>
    </source>
</evidence>
<feature type="compositionally biased region" description="Low complexity" evidence="1">
    <location>
        <begin position="98"/>
        <end position="115"/>
    </location>
</feature>
<feature type="compositionally biased region" description="Basic and acidic residues" evidence="1">
    <location>
        <begin position="166"/>
        <end position="177"/>
    </location>
</feature>
<dbReference type="Gene3D" id="3.30.70.1070">
    <property type="entry name" value="Sporulation related repeat"/>
    <property type="match status" value="1"/>
</dbReference>
<feature type="region of interest" description="Disordered" evidence="1">
    <location>
        <begin position="166"/>
        <end position="193"/>
    </location>
</feature>
<name>A0A1T1AWD3_RHOFE</name>
<organism evidence="4 5">
    <name type="scientific">Rhodoferax fermentans</name>
    <dbReference type="NCBI Taxonomy" id="28066"/>
    <lineage>
        <taxon>Bacteria</taxon>
        <taxon>Pseudomonadati</taxon>
        <taxon>Pseudomonadota</taxon>
        <taxon>Betaproteobacteria</taxon>
        <taxon>Burkholderiales</taxon>
        <taxon>Comamonadaceae</taxon>
        <taxon>Rhodoferax</taxon>
    </lineage>
</organism>
<dbReference type="GO" id="GO:0032506">
    <property type="term" value="P:cytokinetic process"/>
    <property type="evidence" value="ECO:0007669"/>
    <property type="project" value="TreeGrafter"/>
</dbReference>
<feature type="compositionally biased region" description="Low complexity" evidence="1">
    <location>
        <begin position="179"/>
        <end position="193"/>
    </location>
</feature>
<feature type="region of interest" description="Disordered" evidence="1">
    <location>
        <begin position="1"/>
        <end position="22"/>
    </location>
</feature>
<dbReference type="InterPro" id="IPR036680">
    <property type="entry name" value="SPOR-like_sf"/>
</dbReference>
<protein>
    <recommendedName>
        <fullName evidence="3">SPOR domain-containing protein</fullName>
    </recommendedName>
</protein>
<dbReference type="SUPFAM" id="SSF110997">
    <property type="entry name" value="Sporulation related repeat"/>
    <property type="match status" value="1"/>
</dbReference>
<accession>A0A1T1AWD3</accession>
<keyword evidence="2" id="KW-0472">Membrane</keyword>
<dbReference type="InterPro" id="IPR052521">
    <property type="entry name" value="Cell_div_SPOR-domain"/>
</dbReference>
<dbReference type="PANTHER" id="PTHR38687:SF1">
    <property type="entry name" value="CELL DIVISION PROTEIN DEDD"/>
    <property type="match status" value="1"/>
</dbReference>
<dbReference type="OrthoDB" id="9181370at2"/>
<proteinExistence type="predicted"/>
<keyword evidence="2" id="KW-1133">Transmembrane helix</keyword>
<dbReference type="EMBL" id="MTJN01000002">
    <property type="protein sequence ID" value="OOV08429.1"/>
    <property type="molecule type" value="Genomic_DNA"/>
</dbReference>
<sequence length="276" mass="28548">MAFFKFRKGADDSPRASGQPPSIEAIRQRAKYRLAGATVLVLVAVIGLPLLFDKQPRPIAVDTPIVIPDKNKVLPLVIPASPAKPTQASADTAAPTSPVAAEPAAQAAAATAPKPAADKIAESKQPPAQVDKGQVATNTVVKEAPASPKPAATPADANRALALLEGKPEPKPVDKPAETAVKAPKAASSAAAPAKAASATAERYVVQVGAFSDNARAHEVRVKLERAGVKTYAQTADTKEGRRIRVRAGPFTSKAEADKVADKIKKLNLPAALLTL</sequence>
<evidence type="ECO:0000313" key="4">
    <source>
        <dbReference type="EMBL" id="OOV08429.1"/>
    </source>
</evidence>
<evidence type="ECO:0000256" key="2">
    <source>
        <dbReference type="SAM" id="Phobius"/>
    </source>
</evidence>
<dbReference type="GO" id="GO:0032153">
    <property type="term" value="C:cell division site"/>
    <property type="evidence" value="ECO:0007669"/>
    <property type="project" value="TreeGrafter"/>
</dbReference>
<dbReference type="PROSITE" id="PS51724">
    <property type="entry name" value="SPOR"/>
    <property type="match status" value="1"/>
</dbReference>
<dbReference type="InterPro" id="IPR007730">
    <property type="entry name" value="SPOR-like_dom"/>
</dbReference>
<feature type="region of interest" description="Disordered" evidence="1">
    <location>
        <begin position="83"/>
        <end position="134"/>
    </location>
</feature>
<keyword evidence="2" id="KW-0812">Transmembrane</keyword>
<dbReference type="STRING" id="28066.RF819_18540"/>
<evidence type="ECO:0000313" key="5">
    <source>
        <dbReference type="Proteomes" id="UP000190750"/>
    </source>
</evidence>
<gene>
    <name evidence="4" type="ORF">RF819_18540</name>
</gene>
<feature type="domain" description="SPOR" evidence="3">
    <location>
        <begin position="198"/>
        <end position="276"/>
    </location>
</feature>
<dbReference type="AlphaFoldDB" id="A0A1T1AWD3"/>
<dbReference type="Proteomes" id="UP000190750">
    <property type="component" value="Unassembled WGS sequence"/>
</dbReference>